<keyword evidence="2" id="KW-0805">Transcription regulation</keyword>
<dbReference type="PRINTS" id="PR00039">
    <property type="entry name" value="HTHLYSR"/>
</dbReference>
<dbReference type="InterPro" id="IPR036390">
    <property type="entry name" value="WH_DNA-bd_sf"/>
</dbReference>
<gene>
    <name evidence="6" type="ORF">FF100_36270</name>
</gene>
<dbReference type="Gene3D" id="1.10.10.10">
    <property type="entry name" value="Winged helix-like DNA-binding domain superfamily/Winged helix DNA-binding domain"/>
    <property type="match status" value="1"/>
</dbReference>
<dbReference type="PANTHER" id="PTHR30346:SF0">
    <property type="entry name" value="HCA OPERON TRANSCRIPTIONAL ACTIVATOR HCAR"/>
    <property type="match status" value="1"/>
</dbReference>
<keyword evidence="7" id="KW-1185">Reference proteome</keyword>
<proteinExistence type="inferred from homology"/>
<evidence type="ECO:0000313" key="6">
    <source>
        <dbReference type="EMBL" id="TNC04915.1"/>
    </source>
</evidence>
<dbReference type="PANTHER" id="PTHR30346">
    <property type="entry name" value="TRANSCRIPTIONAL DUAL REGULATOR HCAR-RELATED"/>
    <property type="match status" value="1"/>
</dbReference>
<evidence type="ECO:0000259" key="5">
    <source>
        <dbReference type="PROSITE" id="PS50931"/>
    </source>
</evidence>
<feature type="domain" description="HTH lysR-type" evidence="5">
    <location>
        <begin position="4"/>
        <end position="62"/>
    </location>
</feature>
<reference evidence="6 7" key="1">
    <citation type="submission" date="2019-06" db="EMBL/GenBank/DDBJ databases">
        <title>Genome of Methylobacterium sp. 17Sr1-39.</title>
        <authorList>
            <person name="Seo T."/>
        </authorList>
    </citation>
    <scope>NUCLEOTIDE SEQUENCE [LARGE SCALE GENOMIC DNA]</scope>
    <source>
        <strain evidence="6 7">17Sr1-39</strain>
    </source>
</reference>
<evidence type="ECO:0000256" key="3">
    <source>
        <dbReference type="ARBA" id="ARBA00023125"/>
    </source>
</evidence>
<dbReference type="InterPro" id="IPR036388">
    <property type="entry name" value="WH-like_DNA-bd_sf"/>
</dbReference>
<name>A0A5C4L4M1_9HYPH</name>
<dbReference type="SUPFAM" id="SSF46785">
    <property type="entry name" value="Winged helix' DNA-binding domain"/>
    <property type="match status" value="1"/>
</dbReference>
<dbReference type="Gene3D" id="3.40.190.10">
    <property type="entry name" value="Periplasmic binding protein-like II"/>
    <property type="match status" value="2"/>
</dbReference>
<dbReference type="EMBL" id="VDDA01000071">
    <property type="protein sequence ID" value="TNC04915.1"/>
    <property type="molecule type" value="Genomic_DNA"/>
</dbReference>
<accession>A0A5C4L4M1</accession>
<dbReference type="GO" id="GO:0003677">
    <property type="term" value="F:DNA binding"/>
    <property type="evidence" value="ECO:0007669"/>
    <property type="project" value="UniProtKB-KW"/>
</dbReference>
<evidence type="ECO:0000313" key="7">
    <source>
        <dbReference type="Proteomes" id="UP000305267"/>
    </source>
</evidence>
<dbReference type="OrthoDB" id="7840053at2"/>
<dbReference type="InterPro" id="IPR005119">
    <property type="entry name" value="LysR_subst-bd"/>
</dbReference>
<comment type="caution">
    <text evidence="6">The sequence shown here is derived from an EMBL/GenBank/DDBJ whole genome shotgun (WGS) entry which is preliminary data.</text>
</comment>
<dbReference type="Pfam" id="PF03466">
    <property type="entry name" value="LysR_substrate"/>
    <property type="match status" value="1"/>
</dbReference>
<evidence type="ECO:0000256" key="1">
    <source>
        <dbReference type="ARBA" id="ARBA00009437"/>
    </source>
</evidence>
<dbReference type="GO" id="GO:0003700">
    <property type="term" value="F:DNA-binding transcription factor activity"/>
    <property type="evidence" value="ECO:0007669"/>
    <property type="project" value="InterPro"/>
</dbReference>
<keyword evidence="4" id="KW-0804">Transcription</keyword>
<protein>
    <submittedName>
        <fullName evidence="6">LysR family transcriptional regulator</fullName>
    </submittedName>
</protein>
<comment type="similarity">
    <text evidence="1">Belongs to the LysR transcriptional regulatory family.</text>
</comment>
<dbReference type="GO" id="GO:0032993">
    <property type="term" value="C:protein-DNA complex"/>
    <property type="evidence" value="ECO:0007669"/>
    <property type="project" value="TreeGrafter"/>
</dbReference>
<dbReference type="SUPFAM" id="SSF53850">
    <property type="entry name" value="Periplasmic binding protein-like II"/>
    <property type="match status" value="1"/>
</dbReference>
<dbReference type="Pfam" id="PF00126">
    <property type="entry name" value="HTH_1"/>
    <property type="match status" value="1"/>
</dbReference>
<dbReference type="Proteomes" id="UP000305267">
    <property type="component" value="Unassembled WGS sequence"/>
</dbReference>
<dbReference type="AlphaFoldDB" id="A0A5C4L4M1"/>
<dbReference type="InterPro" id="IPR000847">
    <property type="entry name" value="LysR_HTH_N"/>
</dbReference>
<dbReference type="PROSITE" id="PS50931">
    <property type="entry name" value="HTH_LYSR"/>
    <property type="match status" value="1"/>
</dbReference>
<dbReference type="RefSeq" id="WP_139040854.1">
    <property type="nucleotide sequence ID" value="NZ_VDDA01000071.1"/>
</dbReference>
<sequence length="310" mass="33869">MVRFTLRQCTYFRAVAENGGIAQAARALNISQPAVAQAIEKLEEVTGLRLFDRRHARGTTLTRHGRAFLQHAADLERQAEQVAREAAALASQVAGEIRLGCFATLAPFFAASLVRSHLDRHPGVRMVTRELSLTALAEEVRVGSLDIALTYDLGADLAGLSVLPLAALRPRVVIAADHPLAGKRLVSLRELAEEPYVMFDGPGSRGYFEDLLREHGIAPPIAYASTSLEAVRSAVGNGFGFTLLVMRPHTTTTYDLKSLKVLRLRDALRPLRIVLATRDQDEGDPLLGRFVDHCVDYFKARFGAPPAVDP</sequence>
<evidence type="ECO:0000256" key="2">
    <source>
        <dbReference type="ARBA" id="ARBA00023015"/>
    </source>
</evidence>
<keyword evidence="3" id="KW-0238">DNA-binding</keyword>
<evidence type="ECO:0000256" key="4">
    <source>
        <dbReference type="ARBA" id="ARBA00023163"/>
    </source>
</evidence>
<organism evidence="6 7">
    <name type="scientific">Methylobacterium terricola</name>
    <dbReference type="NCBI Taxonomy" id="2583531"/>
    <lineage>
        <taxon>Bacteria</taxon>
        <taxon>Pseudomonadati</taxon>
        <taxon>Pseudomonadota</taxon>
        <taxon>Alphaproteobacteria</taxon>
        <taxon>Hyphomicrobiales</taxon>
        <taxon>Methylobacteriaceae</taxon>
        <taxon>Methylobacterium</taxon>
    </lineage>
</organism>